<evidence type="ECO:0000313" key="2">
    <source>
        <dbReference type="Proteomes" id="UP000267159"/>
    </source>
</evidence>
<comment type="caution">
    <text evidence="1">The sequence shown here is derived from an EMBL/GenBank/DDBJ whole genome shotgun (WGS) entry which is preliminary data.</text>
</comment>
<dbReference type="AlphaFoldDB" id="A0A3L7Z8G2"/>
<dbReference type="Proteomes" id="UP000267159">
    <property type="component" value="Unassembled WGS sequence"/>
</dbReference>
<name>A0A3L7Z8G2_9BACE</name>
<accession>A0A3L7Z8G2</accession>
<proteinExistence type="predicted"/>
<organism evidence="1 2">
    <name type="scientific">Bacteroides acidifaciens</name>
    <dbReference type="NCBI Taxonomy" id="85831"/>
    <lineage>
        <taxon>Bacteria</taxon>
        <taxon>Pseudomonadati</taxon>
        <taxon>Bacteroidota</taxon>
        <taxon>Bacteroidia</taxon>
        <taxon>Bacteroidales</taxon>
        <taxon>Bacteroidaceae</taxon>
        <taxon>Bacteroides</taxon>
    </lineage>
</organism>
<dbReference type="EMBL" id="RAZM01000001">
    <property type="protein sequence ID" value="RLT81992.1"/>
    <property type="molecule type" value="Genomic_DNA"/>
</dbReference>
<sequence>MEYMRHSDFYAMCKKIRKQEAEELQLALKAHGGEFTWVTDDTQLYDPPIIMANLNYGGPTDVVVHKAWLDDYDNIKLLAYDNEWGGKVDFELTEIAPGHLSYLIGYMPVTDSVKSVAINDN</sequence>
<protein>
    <submittedName>
        <fullName evidence="1">Uncharacterized protein</fullName>
    </submittedName>
</protein>
<evidence type="ECO:0000313" key="1">
    <source>
        <dbReference type="EMBL" id="RLT81992.1"/>
    </source>
</evidence>
<reference evidence="1 2" key="1">
    <citation type="submission" date="2018-09" db="EMBL/GenBank/DDBJ databases">
        <title>Murine metabolic-syndrome-specific gut microbial biobank.</title>
        <authorList>
            <person name="Liu C."/>
        </authorList>
    </citation>
    <scope>NUCLEOTIDE SEQUENCE [LARGE SCALE GENOMIC DNA]</scope>
    <source>
        <strain evidence="1 2">0.1X-D8-26</strain>
    </source>
</reference>
<gene>
    <name evidence="1" type="ORF">D7Y07_00630</name>
</gene>